<accession>A0ABP4Z4M9</accession>
<dbReference type="RefSeq" id="WP_157426544.1">
    <property type="nucleotide sequence ID" value="NZ_BAAANK010000008.1"/>
</dbReference>
<comment type="similarity">
    <text evidence="2">Belongs to the glycosyltransferase 2 family.</text>
</comment>
<dbReference type="SUPFAM" id="SSF53448">
    <property type="entry name" value="Nucleotide-diphospho-sugar transferases"/>
    <property type="match status" value="1"/>
</dbReference>
<evidence type="ECO:0000256" key="3">
    <source>
        <dbReference type="ARBA" id="ARBA00022676"/>
    </source>
</evidence>
<keyword evidence="7" id="KW-1185">Reference proteome</keyword>
<name>A0ABP4Z4M9_9MICO</name>
<evidence type="ECO:0000313" key="6">
    <source>
        <dbReference type="EMBL" id="GAA1840681.1"/>
    </source>
</evidence>
<organism evidence="6 7">
    <name type="scientific">Agromyces salentinus</name>
    <dbReference type="NCBI Taxonomy" id="269421"/>
    <lineage>
        <taxon>Bacteria</taxon>
        <taxon>Bacillati</taxon>
        <taxon>Actinomycetota</taxon>
        <taxon>Actinomycetes</taxon>
        <taxon>Micrococcales</taxon>
        <taxon>Microbacteriaceae</taxon>
        <taxon>Agromyces</taxon>
    </lineage>
</organism>
<reference evidence="7" key="1">
    <citation type="journal article" date="2019" name="Int. J. Syst. Evol. Microbiol.">
        <title>The Global Catalogue of Microorganisms (GCM) 10K type strain sequencing project: providing services to taxonomists for standard genome sequencing and annotation.</title>
        <authorList>
            <consortium name="The Broad Institute Genomics Platform"/>
            <consortium name="The Broad Institute Genome Sequencing Center for Infectious Disease"/>
            <person name="Wu L."/>
            <person name="Ma J."/>
        </authorList>
    </citation>
    <scope>NUCLEOTIDE SEQUENCE [LARGE SCALE GENOMIC DNA]</scope>
    <source>
        <strain evidence="7">JCM 14323</strain>
    </source>
</reference>
<dbReference type="Gene3D" id="3.90.550.10">
    <property type="entry name" value="Spore Coat Polysaccharide Biosynthesis Protein SpsA, Chain A"/>
    <property type="match status" value="1"/>
</dbReference>
<dbReference type="InterPro" id="IPR029044">
    <property type="entry name" value="Nucleotide-diphossugar_trans"/>
</dbReference>
<evidence type="ECO:0000256" key="4">
    <source>
        <dbReference type="ARBA" id="ARBA00022679"/>
    </source>
</evidence>
<dbReference type="InterPro" id="IPR001173">
    <property type="entry name" value="Glyco_trans_2-like"/>
</dbReference>
<comment type="pathway">
    <text evidence="1">Cell wall biogenesis; cell wall polysaccharide biosynthesis.</text>
</comment>
<dbReference type="PANTHER" id="PTHR43179:SF12">
    <property type="entry name" value="GALACTOFURANOSYLTRANSFERASE GLFT2"/>
    <property type="match status" value="1"/>
</dbReference>
<feature type="domain" description="Glycosyltransferase 2-like" evidence="5">
    <location>
        <begin position="13"/>
        <end position="112"/>
    </location>
</feature>
<dbReference type="Proteomes" id="UP001501746">
    <property type="component" value="Unassembled WGS sequence"/>
</dbReference>
<evidence type="ECO:0000259" key="5">
    <source>
        <dbReference type="Pfam" id="PF00535"/>
    </source>
</evidence>
<dbReference type="Pfam" id="PF00535">
    <property type="entry name" value="Glycos_transf_2"/>
    <property type="match status" value="1"/>
</dbReference>
<protein>
    <submittedName>
        <fullName evidence="6">Glycosyltransferase family 2 protein</fullName>
    </submittedName>
</protein>
<sequence length="328" mass="35737">MNPPVPGDDRIHVVISAFRPEPALVASVTDLRGHVDEIVVVDDGSGPDADDVLERIEHAGATVLRSPTNSGIASALNRGIDHARASGATHVLTLDQDSRLPAASVGRLLAAAGLAVGHGHAVAFAVPERFASVSQVAERHEDGTLFTRHAIQSGMLVPMATFDRVGTLRADLFIDLVDTEFELRCTTAGLRGIAAQGVRLPHSLGAAYERPAWLRAVTLGRGPKDVTLSTPFRYYYRVRNRIVVNREFRRTQPAWIARDTAVELLHFIVAATLARPRRSLWRVYRAAVSDARAGRMGRGDEATLRVARGIRWATPRIDRPDDQSLAPR</sequence>
<comment type="caution">
    <text evidence="6">The sequence shown here is derived from an EMBL/GenBank/DDBJ whole genome shotgun (WGS) entry which is preliminary data.</text>
</comment>
<proteinExistence type="inferred from homology"/>
<evidence type="ECO:0000313" key="7">
    <source>
        <dbReference type="Proteomes" id="UP001501746"/>
    </source>
</evidence>
<dbReference type="EMBL" id="BAAANK010000008">
    <property type="protein sequence ID" value="GAA1840681.1"/>
    <property type="molecule type" value="Genomic_DNA"/>
</dbReference>
<evidence type="ECO:0000256" key="2">
    <source>
        <dbReference type="ARBA" id="ARBA00006739"/>
    </source>
</evidence>
<dbReference type="PANTHER" id="PTHR43179">
    <property type="entry name" value="RHAMNOSYLTRANSFERASE WBBL"/>
    <property type="match status" value="1"/>
</dbReference>
<keyword evidence="4" id="KW-0808">Transferase</keyword>
<keyword evidence="3" id="KW-0328">Glycosyltransferase</keyword>
<gene>
    <name evidence="6" type="ORF">GCM10009750_28440</name>
</gene>
<evidence type="ECO:0000256" key="1">
    <source>
        <dbReference type="ARBA" id="ARBA00004776"/>
    </source>
</evidence>